<dbReference type="GeneTree" id="ENSGT00610000087444"/>
<name>A0A5F5PGY0_HORSE</name>
<reference evidence="1" key="2">
    <citation type="submission" date="2025-08" db="UniProtKB">
        <authorList>
            <consortium name="Ensembl"/>
        </authorList>
    </citation>
    <scope>IDENTIFICATION</scope>
    <source>
        <strain evidence="1">Thoroughbred</strain>
    </source>
</reference>
<dbReference type="Proteomes" id="UP000002281">
    <property type="component" value="Chromosome 28"/>
</dbReference>
<dbReference type="Ensembl" id="ENSECAT00000054465.2">
    <property type="protein sequence ID" value="ENSECAP00000047652.1"/>
    <property type="gene ID" value="ENSECAG00000030502.3"/>
</dbReference>
<accession>A0A5F5PGY0</accession>
<dbReference type="ExpressionAtlas" id="A0A5F5PGY0">
    <property type="expression patterns" value="baseline"/>
</dbReference>
<dbReference type="Bgee" id="ENSECAG00000030502">
    <property type="expression patterns" value="Expressed in brainstem and 23 other cell types or tissues"/>
</dbReference>
<reference evidence="1" key="3">
    <citation type="submission" date="2025-09" db="UniProtKB">
        <authorList>
            <consortium name="Ensembl"/>
        </authorList>
    </citation>
    <scope>IDENTIFICATION</scope>
    <source>
        <strain evidence="1">Thoroughbred</strain>
    </source>
</reference>
<dbReference type="AlphaFoldDB" id="A0A5F5PGY0"/>
<evidence type="ECO:0000313" key="2">
    <source>
        <dbReference type="Proteomes" id="UP000002281"/>
    </source>
</evidence>
<reference evidence="1 2" key="1">
    <citation type="journal article" date="2009" name="Science">
        <title>Genome sequence, comparative analysis, and population genetics of the domestic horse.</title>
        <authorList>
            <consortium name="Broad Institute Genome Sequencing Platform"/>
            <consortium name="Broad Institute Whole Genome Assembly Team"/>
            <person name="Wade C.M."/>
            <person name="Giulotto E."/>
            <person name="Sigurdsson S."/>
            <person name="Zoli M."/>
            <person name="Gnerre S."/>
            <person name="Imsland F."/>
            <person name="Lear T.L."/>
            <person name="Adelson D.L."/>
            <person name="Bailey E."/>
            <person name="Bellone R.R."/>
            <person name="Bloecker H."/>
            <person name="Distl O."/>
            <person name="Edgar R.C."/>
            <person name="Garber M."/>
            <person name="Leeb T."/>
            <person name="Mauceli E."/>
            <person name="MacLeod J.N."/>
            <person name="Penedo M.C.T."/>
            <person name="Raison J.M."/>
            <person name="Sharpe T."/>
            <person name="Vogel J."/>
            <person name="Andersson L."/>
            <person name="Antczak D.F."/>
            <person name="Biagi T."/>
            <person name="Binns M.M."/>
            <person name="Chowdhary B.P."/>
            <person name="Coleman S.J."/>
            <person name="Della Valle G."/>
            <person name="Fryc S."/>
            <person name="Guerin G."/>
            <person name="Hasegawa T."/>
            <person name="Hill E.W."/>
            <person name="Jurka J."/>
            <person name="Kiialainen A."/>
            <person name="Lindgren G."/>
            <person name="Liu J."/>
            <person name="Magnani E."/>
            <person name="Mickelson J.R."/>
            <person name="Murray J."/>
            <person name="Nergadze S.G."/>
            <person name="Onofrio R."/>
            <person name="Pedroni S."/>
            <person name="Piras M.F."/>
            <person name="Raudsepp T."/>
            <person name="Rocchi M."/>
            <person name="Roeed K.H."/>
            <person name="Ryder O.A."/>
            <person name="Searle S."/>
            <person name="Skow L."/>
            <person name="Swinburne J.E."/>
            <person name="Syvaenen A.C."/>
            <person name="Tozaki T."/>
            <person name="Valberg S.J."/>
            <person name="Vaudin M."/>
            <person name="White J.R."/>
            <person name="Zody M.C."/>
            <person name="Lander E.S."/>
            <person name="Lindblad-Toh K."/>
        </authorList>
    </citation>
    <scope>NUCLEOTIDE SEQUENCE [LARGE SCALE GENOMIC DNA]</scope>
    <source>
        <strain evidence="1 2">Thoroughbred</strain>
    </source>
</reference>
<sequence length="46" mass="5100">MGCGNSTAASAGAGRETMEECMLVSHLKLSVWHPVKQRLCKKIRRK</sequence>
<proteinExistence type="predicted"/>
<organism evidence="1 2">
    <name type="scientific">Equus caballus</name>
    <name type="common">Horse</name>
    <dbReference type="NCBI Taxonomy" id="9796"/>
    <lineage>
        <taxon>Eukaryota</taxon>
        <taxon>Metazoa</taxon>
        <taxon>Chordata</taxon>
        <taxon>Craniata</taxon>
        <taxon>Vertebrata</taxon>
        <taxon>Euteleostomi</taxon>
        <taxon>Mammalia</taxon>
        <taxon>Eutheria</taxon>
        <taxon>Laurasiatheria</taxon>
        <taxon>Perissodactyla</taxon>
        <taxon>Equidae</taxon>
        <taxon>Equus</taxon>
    </lineage>
</organism>
<keyword evidence="2" id="KW-1185">Reference proteome</keyword>
<protein>
    <submittedName>
        <fullName evidence="1">Uncharacterized protein</fullName>
    </submittedName>
</protein>
<evidence type="ECO:0000313" key="1">
    <source>
        <dbReference type="Ensembl" id="ENSECAP00000047652.1"/>
    </source>
</evidence>